<name>A0A6C0AXP3_9ZZZZ</name>
<accession>A0A6C0AXP3</accession>
<protein>
    <submittedName>
        <fullName evidence="1">Uncharacterized protein</fullName>
    </submittedName>
</protein>
<proteinExistence type="predicted"/>
<organism evidence="1">
    <name type="scientific">viral metagenome</name>
    <dbReference type="NCBI Taxonomy" id="1070528"/>
    <lineage>
        <taxon>unclassified sequences</taxon>
        <taxon>metagenomes</taxon>
        <taxon>organismal metagenomes</taxon>
    </lineage>
</organism>
<reference evidence="1" key="1">
    <citation type="journal article" date="2020" name="Nature">
        <title>Giant virus diversity and host interactions through global metagenomics.</title>
        <authorList>
            <person name="Schulz F."/>
            <person name="Roux S."/>
            <person name="Paez-Espino D."/>
            <person name="Jungbluth S."/>
            <person name="Walsh D.A."/>
            <person name="Denef V.J."/>
            <person name="McMahon K.D."/>
            <person name="Konstantinidis K.T."/>
            <person name="Eloe-Fadrosh E.A."/>
            <person name="Kyrpides N.C."/>
            <person name="Woyke T."/>
        </authorList>
    </citation>
    <scope>NUCLEOTIDE SEQUENCE</scope>
    <source>
        <strain evidence="1">GVMAG-S-ERX555965-48</strain>
    </source>
</reference>
<dbReference type="AlphaFoldDB" id="A0A6C0AXP3"/>
<evidence type="ECO:0000313" key="1">
    <source>
        <dbReference type="EMBL" id="QHS84110.1"/>
    </source>
</evidence>
<dbReference type="EMBL" id="MN738772">
    <property type="protein sequence ID" value="QHS84110.1"/>
    <property type="molecule type" value="Genomic_DNA"/>
</dbReference>
<sequence length="77" mass="9430">MFLEKELHINFYLPVELVDLIADYHDYTKYCMPEHKELYRHVVIDIIEIKKIFCHDDNLSPSIIYQCWGKGWPEEWN</sequence>